<gene>
    <name evidence="2" type="ORF">LCGC14_2573500</name>
</gene>
<evidence type="ECO:0000313" key="2">
    <source>
        <dbReference type="EMBL" id="KKL08673.1"/>
    </source>
</evidence>
<organism evidence="2">
    <name type="scientific">marine sediment metagenome</name>
    <dbReference type="NCBI Taxonomy" id="412755"/>
    <lineage>
        <taxon>unclassified sequences</taxon>
        <taxon>metagenomes</taxon>
        <taxon>ecological metagenomes</taxon>
    </lineage>
</organism>
<comment type="caution">
    <text evidence="2">The sequence shown here is derived from an EMBL/GenBank/DDBJ whole genome shotgun (WGS) entry which is preliminary data.</text>
</comment>
<protein>
    <recommendedName>
        <fullName evidence="3">Major facilitator superfamily (MFS) profile domain-containing protein</fullName>
    </recommendedName>
</protein>
<dbReference type="AlphaFoldDB" id="A0A0F9D9A7"/>
<dbReference type="EMBL" id="LAZR01042787">
    <property type="protein sequence ID" value="KKL08673.1"/>
    <property type="molecule type" value="Genomic_DNA"/>
</dbReference>
<sequence length="61" mass="5984">NGAVAQMGNLGNSLGTPVMAFGLVTFGGAALPLLAGGAFVLGLVAHLLLSAARRRRAAVPV</sequence>
<feature type="non-terminal residue" evidence="2">
    <location>
        <position position="1"/>
    </location>
</feature>
<feature type="transmembrane region" description="Helical" evidence="1">
    <location>
        <begin position="20"/>
        <end position="49"/>
    </location>
</feature>
<keyword evidence="1" id="KW-0472">Membrane</keyword>
<proteinExistence type="predicted"/>
<evidence type="ECO:0000256" key="1">
    <source>
        <dbReference type="SAM" id="Phobius"/>
    </source>
</evidence>
<name>A0A0F9D9A7_9ZZZZ</name>
<keyword evidence="1" id="KW-0812">Transmembrane</keyword>
<reference evidence="2" key="1">
    <citation type="journal article" date="2015" name="Nature">
        <title>Complex archaea that bridge the gap between prokaryotes and eukaryotes.</title>
        <authorList>
            <person name="Spang A."/>
            <person name="Saw J.H."/>
            <person name="Jorgensen S.L."/>
            <person name="Zaremba-Niedzwiedzka K."/>
            <person name="Martijn J."/>
            <person name="Lind A.E."/>
            <person name="van Eijk R."/>
            <person name="Schleper C."/>
            <person name="Guy L."/>
            <person name="Ettema T.J."/>
        </authorList>
    </citation>
    <scope>NUCLEOTIDE SEQUENCE</scope>
</reference>
<evidence type="ECO:0008006" key="3">
    <source>
        <dbReference type="Google" id="ProtNLM"/>
    </source>
</evidence>
<keyword evidence="1" id="KW-1133">Transmembrane helix</keyword>
<accession>A0A0F9D9A7</accession>